<gene>
    <name evidence="2" type="ORF">QVH07_06465</name>
</gene>
<protein>
    <submittedName>
        <fullName evidence="2">DUF5655 domain-containing protein</fullName>
    </submittedName>
</protein>
<dbReference type="Pfam" id="PF18899">
    <property type="entry name" value="DUF5655"/>
    <property type="match status" value="1"/>
</dbReference>
<dbReference type="InterPro" id="IPR043714">
    <property type="entry name" value="DUF5655"/>
</dbReference>
<proteinExistence type="predicted"/>
<reference evidence="2" key="1">
    <citation type="submission" date="2023-06" db="EMBL/GenBank/DDBJ databases">
        <title>Robiginitalea aurantiacus sp. nov. and Algoriphagus sediminis sp. nov., isolated from coastal sediment.</title>
        <authorList>
            <person name="Zhou Z.Y."/>
            <person name="An J."/>
            <person name="Jia Y.W."/>
            <person name="Du Z.J."/>
        </authorList>
    </citation>
    <scope>NUCLEOTIDE SEQUENCE</scope>
    <source>
        <strain evidence="2">C2-7</strain>
    </source>
</reference>
<organism evidence="2 3">
    <name type="scientific">Algoriphagus sediminis</name>
    <dbReference type="NCBI Taxonomy" id="3057113"/>
    <lineage>
        <taxon>Bacteria</taxon>
        <taxon>Pseudomonadati</taxon>
        <taxon>Bacteroidota</taxon>
        <taxon>Cytophagia</taxon>
        <taxon>Cytophagales</taxon>
        <taxon>Cyclobacteriaceae</taxon>
        <taxon>Algoriphagus</taxon>
    </lineage>
</organism>
<keyword evidence="3" id="KW-1185">Reference proteome</keyword>
<accession>A0ABT7YB97</accession>
<comment type="caution">
    <text evidence="2">The sequence shown here is derived from an EMBL/GenBank/DDBJ whole genome shotgun (WGS) entry which is preliminary data.</text>
</comment>
<dbReference type="Proteomes" id="UP001171916">
    <property type="component" value="Unassembled WGS sequence"/>
</dbReference>
<dbReference type="Gene3D" id="3.40.1350.10">
    <property type="match status" value="1"/>
</dbReference>
<evidence type="ECO:0000259" key="1">
    <source>
        <dbReference type="Pfam" id="PF18899"/>
    </source>
</evidence>
<name>A0ABT7YB97_9BACT</name>
<dbReference type="EMBL" id="JAUEPH010000002">
    <property type="protein sequence ID" value="MDN3203783.1"/>
    <property type="molecule type" value="Genomic_DNA"/>
</dbReference>
<dbReference type="RefSeq" id="WP_289999340.1">
    <property type="nucleotide sequence ID" value="NZ_JAUEPH010000002.1"/>
</dbReference>
<evidence type="ECO:0000313" key="2">
    <source>
        <dbReference type="EMBL" id="MDN3203783.1"/>
    </source>
</evidence>
<dbReference type="InterPro" id="IPR011856">
    <property type="entry name" value="tRNA_endonuc-like_dom_sf"/>
</dbReference>
<sequence length="305" mass="35559">MDLYNLKSGKLEEVKNLPFKLEKDIQSLVEGNLEILFGLEFVTSEFQLNGLRIDSLGFDKQSKSFVIIEYKKRKNDSVIDQGYSYLALLINNKADFILEYQERTGLNLKRNEIDWSQSRVIFISPQFTTYQRKSIDFKDLPFELWEIKKYSNNTIALSQHKSVSQESVKSISSKDNRAKEVSKEIVVYTEEDHFAKASDTLKELYEELKEKVSGIGDFDINPLKHWINFKASKKWIFDVEVQKARLKMRINLNKGQLDDPKGLFRDVSHVGHFGYGDYEAPITSETDLDYLMSLIKQSYNYHNSQ</sequence>
<evidence type="ECO:0000313" key="3">
    <source>
        <dbReference type="Proteomes" id="UP001171916"/>
    </source>
</evidence>
<feature type="domain" description="DUF5655" evidence="1">
    <location>
        <begin position="190"/>
        <end position="300"/>
    </location>
</feature>